<evidence type="ECO:0000256" key="1">
    <source>
        <dbReference type="SAM" id="MobiDB-lite"/>
    </source>
</evidence>
<dbReference type="AlphaFoldDB" id="A0A162X1M4"/>
<accession>A0A162X1M4</accession>
<evidence type="ECO:0000313" key="3">
    <source>
        <dbReference type="EMBL" id="OAD72005.1"/>
    </source>
</evidence>
<protein>
    <recommendedName>
        <fullName evidence="2">No apical meristem-associated C-terminal domain-containing protein</fullName>
    </recommendedName>
</protein>
<keyword evidence="4" id="KW-1185">Reference proteome</keyword>
<dbReference type="VEuPathDB" id="FungiDB:PHYBLDRAFT_169913"/>
<reference evidence="4" key="1">
    <citation type="submission" date="2015-06" db="EMBL/GenBank/DDBJ databases">
        <title>Expansion of signal transduction pathways in fungi by whole-genome duplication.</title>
        <authorList>
            <consortium name="DOE Joint Genome Institute"/>
            <person name="Corrochano L.M."/>
            <person name="Kuo A."/>
            <person name="Marcet-Houben M."/>
            <person name="Polaino S."/>
            <person name="Salamov A."/>
            <person name="Villalobos J.M."/>
            <person name="Alvarez M.I."/>
            <person name="Avalos J."/>
            <person name="Benito E.P."/>
            <person name="Benoit I."/>
            <person name="Burger G."/>
            <person name="Camino L.P."/>
            <person name="Canovas D."/>
            <person name="Cerda-Olmedo E."/>
            <person name="Cheng J.-F."/>
            <person name="Dominguez A."/>
            <person name="Elias M."/>
            <person name="Eslava A.P."/>
            <person name="Glaser F."/>
            <person name="Grimwood J."/>
            <person name="Gutierrez G."/>
            <person name="Heitman J."/>
            <person name="Henrissat B."/>
            <person name="Iturriaga E.A."/>
            <person name="Lang B.F."/>
            <person name="Lavin J.L."/>
            <person name="Lee S."/>
            <person name="Li W."/>
            <person name="Lindquist E."/>
            <person name="Lopez-Garcia S."/>
            <person name="Luque E.M."/>
            <person name="Marcos A.T."/>
            <person name="Martin J."/>
            <person name="McCluskey K."/>
            <person name="Medina H.R."/>
            <person name="Miralles-Duran A."/>
            <person name="Miyazaki A."/>
            <person name="Munoz-Torres E."/>
            <person name="Oguiza J.A."/>
            <person name="Ohm R."/>
            <person name="Olmedo M."/>
            <person name="Orejas M."/>
            <person name="Ortiz-Castellanos L."/>
            <person name="Pisabarro A.G."/>
            <person name="Rodriguez-Romero J."/>
            <person name="Ruiz-Herrera J."/>
            <person name="Ruiz-Vazquez R."/>
            <person name="Sanz C."/>
            <person name="Schackwitz W."/>
            <person name="Schmutz J."/>
            <person name="Shahriari M."/>
            <person name="Shelest E."/>
            <person name="Silva-Franco F."/>
            <person name="Soanes D."/>
            <person name="Syed K."/>
            <person name="Tagua V.G."/>
            <person name="Talbot N.J."/>
            <person name="Thon M."/>
            <person name="De vries R.P."/>
            <person name="Wiebenga A."/>
            <person name="Yadav J.S."/>
            <person name="Braun E.L."/>
            <person name="Baker S."/>
            <person name="Garre V."/>
            <person name="Horwitz B."/>
            <person name="Torres-Martinez S."/>
            <person name="Idnurm A."/>
            <person name="Herrera-Estrella A."/>
            <person name="Gabaldon T."/>
            <person name="Grigoriev I.V."/>
        </authorList>
    </citation>
    <scope>NUCLEOTIDE SEQUENCE [LARGE SCALE GENOMIC DNA]</scope>
    <source>
        <strain evidence="4">NRRL 1555(-)</strain>
    </source>
</reference>
<gene>
    <name evidence="3" type="ORF">PHYBLDRAFT_169913</name>
</gene>
<dbReference type="EMBL" id="KV440984">
    <property type="protein sequence ID" value="OAD72005.1"/>
    <property type="molecule type" value="Genomic_DNA"/>
</dbReference>
<dbReference type="RefSeq" id="XP_018290045.1">
    <property type="nucleotide sequence ID" value="XM_018436207.1"/>
</dbReference>
<dbReference type="InParanoid" id="A0A162X1M4"/>
<sequence>MYFAETGTNFNLVHCYNILSKHLKWEARKPKLKVSHKKQFGKGKVVSSALATVGGAKDEEEDGEEEEEEKEEEEAGSRPIGRKQVKTQVAEQKMQEKQLKKALSVQAEMMKKGKRSLQRVEDLRVLFMNPLSIENPRDRQMIMDQQLKIRERGIWDEPAINNNDSSSDVVVLDSN</sequence>
<organism evidence="3 4">
    <name type="scientific">Phycomyces blakesleeanus (strain ATCC 8743b / DSM 1359 / FGSC 10004 / NBRC 33097 / NRRL 1555)</name>
    <dbReference type="NCBI Taxonomy" id="763407"/>
    <lineage>
        <taxon>Eukaryota</taxon>
        <taxon>Fungi</taxon>
        <taxon>Fungi incertae sedis</taxon>
        <taxon>Mucoromycota</taxon>
        <taxon>Mucoromycotina</taxon>
        <taxon>Mucoromycetes</taxon>
        <taxon>Mucorales</taxon>
        <taxon>Phycomycetaceae</taxon>
        <taxon>Phycomyces</taxon>
    </lineage>
</organism>
<proteinExistence type="predicted"/>
<evidence type="ECO:0000313" key="4">
    <source>
        <dbReference type="Proteomes" id="UP000077315"/>
    </source>
</evidence>
<dbReference type="InterPro" id="IPR029466">
    <property type="entry name" value="NAM-associated_C"/>
</dbReference>
<feature type="compositionally biased region" description="Acidic residues" evidence="1">
    <location>
        <begin position="58"/>
        <end position="74"/>
    </location>
</feature>
<dbReference type="Proteomes" id="UP000077315">
    <property type="component" value="Unassembled WGS sequence"/>
</dbReference>
<dbReference type="Pfam" id="PF14303">
    <property type="entry name" value="NAM-associated"/>
    <property type="match status" value="1"/>
</dbReference>
<feature type="region of interest" description="Disordered" evidence="1">
    <location>
        <begin position="51"/>
        <end position="88"/>
    </location>
</feature>
<dbReference type="GeneID" id="28997113"/>
<name>A0A162X1M4_PHYB8</name>
<evidence type="ECO:0000259" key="2">
    <source>
        <dbReference type="Pfam" id="PF14303"/>
    </source>
</evidence>
<feature type="domain" description="No apical meristem-associated C-terminal" evidence="2">
    <location>
        <begin position="10"/>
        <end position="146"/>
    </location>
</feature>